<proteinExistence type="inferred from homology"/>
<dbReference type="AlphaFoldDB" id="L0GN15"/>
<sequence length="354" mass="37388">MFAHQPLIAAILLGSLPGLALAQAVTSQAITTQNGSDNEAILEQRGGWNLSNQLQQGEGHFSRVEQDGDRNSAQTSQLSLDNHVEVLQSGSANQVTVVQVSDSFYGHSASIVQLGAANVAELEQAEGNGSQATIHQQGSGNTHRVEQLYYASRVDSRSSGTDNLTEITQNGAASATTQQFGSNNRITIEQNVYPYGGGINVYQDGTSNEARVSQYGGRYDTGDVALRQVGSANDAQVVQWGGFSNLTFTQDGVGNELTARQSTRSGTIRGSSVGNDNRVNIDQSFDGPVLDITQNGWANEIDAVQHVGYGTASISQIGDRNIAVLNQVPGYPLESTSAAIIQNGVGNSASITQR</sequence>
<organism evidence="4 5">
    <name type="scientific">Stutzerimonas stutzeri RCH2</name>
    <dbReference type="NCBI Taxonomy" id="644801"/>
    <lineage>
        <taxon>Bacteria</taxon>
        <taxon>Pseudomonadati</taxon>
        <taxon>Pseudomonadota</taxon>
        <taxon>Gammaproteobacteria</taxon>
        <taxon>Pseudomonadales</taxon>
        <taxon>Pseudomonadaceae</taxon>
        <taxon>Stutzerimonas</taxon>
    </lineage>
</organism>
<dbReference type="Proteomes" id="UP000010820">
    <property type="component" value="Chromosome"/>
</dbReference>
<dbReference type="STRING" id="644801.Psest_2180"/>
<dbReference type="EMBL" id="CP003071">
    <property type="protein sequence ID" value="AGA86714.1"/>
    <property type="molecule type" value="Genomic_DNA"/>
</dbReference>
<dbReference type="Pfam" id="PF07012">
    <property type="entry name" value="Curlin_rpt"/>
    <property type="match status" value="1"/>
</dbReference>
<dbReference type="eggNOG" id="ENOG502ZC9A">
    <property type="taxonomic scope" value="Bacteria"/>
</dbReference>
<gene>
    <name evidence="4" type="ORF">Psest_2180</name>
</gene>
<protein>
    <submittedName>
        <fullName evidence="4">Curlin associated repeat-containing protein</fullName>
    </submittedName>
</protein>
<feature type="chain" id="PRO_5003942788" evidence="3">
    <location>
        <begin position="23"/>
        <end position="354"/>
    </location>
</feature>
<evidence type="ECO:0000256" key="1">
    <source>
        <dbReference type="ARBA" id="ARBA00009766"/>
    </source>
</evidence>
<keyword evidence="2 3" id="KW-0732">Signal</keyword>
<evidence type="ECO:0000256" key="2">
    <source>
        <dbReference type="ARBA" id="ARBA00022729"/>
    </source>
</evidence>
<dbReference type="GO" id="GO:0009289">
    <property type="term" value="C:pilus"/>
    <property type="evidence" value="ECO:0007669"/>
    <property type="project" value="InterPro"/>
</dbReference>
<accession>L0GN15</accession>
<dbReference type="GO" id="GO:0007155">
    <property type="term" value="P:cell adhesion"/>
    <property type="evidence" value="ECO:0007669"/>
    <property type="project" value="InterPro"/>
</dbReference>
<dbReference type="KEGG" id="psh:Psest_2180"/>
<dbReference type="InterPro" id="IPR009742">
    <property type="entry name" value="Curlin_rpt"/>
</dbReference>
<feature type="signal peptide" evidence="3">
    <location>
        <begin position="1"/>
        <end position="22"/>
    </location>
</feature>
<dbReference type="HOGENOM" id="CLU_053331_0_0_6"/>
<dbReference type="PATRIC" id="fig|644801.3.peg.2132"/>
<comment type="similarity">
    <text evidence="1">Belongs to the CsgA/CsgB family.</text>
</comment>
<evidence type="ECO:0000313" key="4">
    <source>
        <dbReference type="EMBL" id="AGA86714.1"/>
    </source>
</evidence>
<evidence type="ECO:0000313" key="5">
    <source>
        <dbReference type="Proteomes" id="UP000010820"/>
    </source>
</evidence>
<evidence type="ECO:0000256" key="3">
    <source>
        <dbReference type="SAM" id="SignalP"/>
    </source>
</evidence>
<reference evidence="4 5" key="1">
    <citation type="submission" date="2011-10" db="EMBL/GenBank/DDBJ databases">
        <title>Complete sequence of chromosome of Pseudomonas stutzeri RCH2.</title>
        <authorList>
            <consortium name="US DOE Joint Genome Institute"/>
            <person name="Lucas S."/>
            <person name="Han J."/>
            <person name="Lapidus A."/>
            <person name="Cheng J.-F."/>
            <person name="Goodwin L."/>
            <person name="Pitluck S."/>
            <person name="Peters L."/>
            <person name="Ovchinnikova G."/>
            <person name="Zeytun A."/>
            <person name="Lu M."/>
            <person name="Detter J.C."/>
            <person name="Han C."/>
            <person name="Tapia R."/>
            <person name="Land M."/>
            <person name="Hauser L."/>
            <person name="Kyrpides N."/>
            <person name="Ivanova N."/>
            <person name="Pagani I."/>
            <person name="Chakraborty R."/>
            <person name="Arkin A."/>
            <person name="Dehal P."/>
            <person name="Wall J."/>
            <person name="Hazen T."/>
            <person name="Woyke T."/>
        </authorList>
    </citation>
    <scope>NUCLEOTIDE SEQUENCE [LARGE SCALE GENOMIC DNA]</scope>
    <source>
        <strain evidence="4 5">RCH2</strain>
    </source>
</reference>
<dbReference type="RefSeq" id="WP_015276998.1">
    <property type="nucleotide sequence ID" value="NC_019936.1"/>
</dbReference>
<name>L0GN15_STUST</name>